<comment type="caution">
    <text evidence="4">The sequence shown here is derived from an EMBL/GenBank/DDBJ whole genome shotgun (WGS) entry which is preliminary data.</text>
</comment>
<dbReference type="GO" id="GO:0003676">
    <property type="term" value="F:nucleic acid binding"/>
    <property type="evidence" value="ECO:0007669"/>
    <property type="project" value="InterPro"/>
</dbReference>
<keyword evidence="2" id="KW-0862">Zinc</keyword>
<protein>
    <recommendedName>
        <fullName evidence="3">CCHC-type domain-containing protein</fullName>
    </recommendedName>
</protein>
<dbReference type="InterPro" id="IPR001878">
    <property type="entry name" value="Znf_CCHC"/>
</dbReference>
<feature type="domain" description="CCHC-type" evidence="3">
    <location>
        <begin position="145"/>
        <end position="158"/>
    </location>
</feature>
<dbReference type="PROSITE" id="PS50158">
    <property type="entry name" value="ZF_CCHC"/>
    <property type="match status" value="6"/>
</dbReference>
<dbReference type="AlphaFoldDB" id="A0A0L0V7F9"/>
<dbReference type="EMBL" id="AJIL01000101">
    <property type="protein sequence ID" value="KNE95208.1"/>
    <property type="molecule type" value="Genomic_DNA"/>
</dbReference>
<keyword evidence="1" id="KW-0507">mRNA processing</keyword>
<feature type="domain" description="CCHC-type" evidence="3">
    <location>
        <begin position="53"/>
        <end position="68"/>
    </location>
</feature>
<accession>A0A0L0V7F9</accession>
<name>A0A0L0V7F9_9BASI</name>
<evidence type="ECO:0000313" key="5">
    <source>
        <dbReference type="Proteomes" id="UP000054564"/>
    </source>
</evidence>
<organism evidence="4 5">
    <name type="scientific">Puccinia striiformis f. sp. tritici PST-78</name>
    <dbReference type="NCBI Taxonomy" id="1165861"/>
    <lineage>
        <taxon>Eukaryota</taxon>
        <taxon>Fungi</taxon>
        <taxon>Dikarya</taxon>
        <taxon>Basidiomycota</taxon>
        <taxon>Pucciniomycotina</taxon>
        <taxon>Pucciniomycetes</taxon>
        <taxon>Pucciniales</taxon>
        <taxon>Pucciniaceae</taxon>
        <taxon>Puccinia</taxon>
    </lineage>
</organism>
<proteinExistence type="predicted"/>
<dbReference type="InterPro" id="IPR051714">
    <property type="entry name" value="Znf_CCHC_NABP"/>
</dbReference>
<dbReference type="SMART" id="SM00343">
    <property type="entry name" value="ZnF_C2HC"/>
    <property type="match status" value="6"/>
</dbReference>
<dbReference type="Gene3D" id="4.10.60.10">
    <property type="entry name" value="Zinc finger, CCHC-type"/>
    <property type="match status" value="5"/>
</dbReference>
<evidence type="ECO:0000313" key="4">
    <source>
        <dbReference type="EMBL" id="KNE95208.1"/>
    </source>
</evidence>
<dbReference type="InterPro" id="IPR036875">
    <property type="entry name" value="Znf_CCHC_sf"/>
</dbReference>
<gene>
    <name evidence="4" type="ORF">PSTG_11473</name>
</gene>
<dbReference type="GO" id="GO:0006397">
    <property type="term" value="P:mRNA processing"/>
    <property type="evidence" value="ECO:0007669"/>
    <property type="project" value="UniProtKB-KW"/>
</dbReference>
<feature type="domain" description="CCHC-type" evidence="3">
    <location>
        <begin position="29"/>
        <end position="44"/>
    </location>
</feature>
<feature type="domain" description="CCHC-type" evidence="3">
    <location>
        <begin position="94"/>
        <end position="110"/>
    </location>
</feature>
<dbReference type="STRING" id="1165861.A0A0L0V7F9"/>
<feature type="domain" description="CCHC-type" evidence="3">
    <location>
        <begin position="177"/>
        <end position="191"/>
    </location>
</feature>
<dbReference type="FunFam" id="4.10.60.10:FF:000085">
    <property type="entry name" value="Zinc knuckle nucleic acid binding protein, putative"/>
    <property type="match status" value="1"/>
</dbReference>
<reference evidence="5" key="1">
    <citation type="submission" date="2014-03" db="EMBL/GenBank/DDBJ databases">
        <title>The Genome Sequence of Puccinia striiformis f. sp. tritici PST-78.</title>
        <authorList>
            <consortium name="The Broad Institute Genome Sequencing Platform"/>
            <person name="Cuomo C."/>
            <person name="Hulbert S."/>
            <person name="Chen X."/>
            <person name="Walker B."/>
            <person name="Young S.K."/>
            <person name="Zeng Q."/>
            <person name="Gargeya S."/>
            <person name="Fitzgerald M."/>
            <person name="Haas B."/>
            <person name="Abouelleil A."/>
            <person name="Alvarado L."/>
            <person name="Arachchi H.M."/>
            <person name="Berlin A.M."/>
            <person name="Chapman S.B."/>
            <person name="Goldberg J."/>
            <person name="Griggs A."/>
            <person name="Gujja S."/>
            <person name="Hansen M."/>
            <person name="Howarth C."/>
            <person name="Imamovic A."/>
            <person name="Larimer J."/>
            <person name="McCowan C."/>
            <person name="Montmayeur A."/>
            <person name="Murphy C."/>
            <person name="Neiman D."/>
            <person name="Pearson M."/>
            <person name="Priest M."/>
            <person name="Roberts A."/>
            <person name="Saif S."/>
            <person name="Shea T."/>
            <person name="Sisk P."/>
            <person name="Sykes S."/>
            <person name="Wortman J."/>
            <person name="Nusbaum C."/>
            <person name="Birren B."/>
        </authorList>
    </citation>
    <scope>NUCLEOTIDE SEQUENCE [LARGE SCALE GENOMIC DNA]</scope>
    <source>
        <strain evidence="5">race PST-78</strain>
    </source>
</reference>
<dbReference type="PANTHER" id="PTHR23002">
    <property type="entry name" value="ZINC FINGER CCHC DOMAIN CONTAINING PROTEIN"/>
    <property type="match status" value="1"/>
</dbReference>
<dbReference type="Proteomes" id="UP000054564">
    <property type="component" value="Unassembled WGS sequence"/>
</dbReference>
<keyword evidence="5" id="KW-1185">Reference proteome</keyword>
<dbReference type="OrthoDB" id="3341596at2759"/>
<dbReference type="SUPFAM" id="SSF57756">
    <property type="entry name" value="Retrovirus zinc finger-like domains"/>
    <property type="match status" value="4"/>
</dbReference>
<evidence type="ECO:0000256" key="2">
    <source>
        <dbReference type="PROSITE-ProRule" id="PRU00047"/>
    </source>
</evidence>
<keyword evidence="2" id="KW-0479">Metal-binding</keyword>
<keyword evidence="2" id="KW-0863">Zinc-finger</keyword>
<sequence>MSGSNNRGCFKCGALGHLAEQCPAETRLCFNCKESGHESASCPNPRTAEARQCYTCGGVGHLSAECPNLTVNKHRGGNRIASGGGGGGSLGATKCHNCGQFGHISRSCNQSSHGPVRSTHQSRGIHARVGGYNKSRPTPIQPIQCYKCQGMNHYARDCMAIEPSSASQSNQSRTKNCFNCRRPGHIAINCPGPVSS</sequence>
<evidence type="ECO:0000256" key="1">
    <source>
        <dbReference type="ARBA" id="ARBA00022664"/>
    </source>
</evidence>
<feature type="domain" description="CCHC-type" evidence="3">
    <location>
        <begin position="9"/>
        <end position="23"/>
    </location>
</feature>
<dbReference type="GO" id="GO:0008270">
    <property type="term" value="F:zinc ion binding"/>
    <property type="evidence" value="ECO:0007669"/>
    <property type="project" value="UniProtKB-KW"/>
</dbReference>
<dbReference type="Pfam" id="PF00098">
    <property type="entry name" value="zf-CCHC"/>
    <property type="match status" value="6"/>
</dbReference>
<evidence type="ECO:0000259" key="3">
    <source>
        <dbReference type="PROSITE" id="PS50158"/>
    </source>
</evidence>